<proteinExistence type="predicted"/>
<gene>
    <name evidence="2" type="ORF">T12_12616</name>
</gene>
<evidence type="ECO:0000313" key="2">
    <source>
        <dbReference type="EMBL" id="KRX69861.1"/>
    </source>
</evidence>
<feature type="region of interest" description="Disordered" evidence="1">
    <location>
        <begin position="1"/>
        <end position="26"/>
    </location>
</feature>
<dbReference type="EMBL" id="JYDQ01005902">
    <property type="protein sequence ID" value="KRX69861.1"/>
    <property type="molecule type" value="Genomic_DNA"/>
</dbReference>
<reference evidence="2 3" key="1">
    <citation type="submission" date="2015-01" db="EMBL/GenBank/DDBJ databases">
        <title>Evolution of Trichinella species and genotypes.</title>
        <authorList>
            <person name="Korhonen P.K."/>
            <person name="Edoardo P."/>
            <person name="Giuseppe L.R."/>
            <person name="Gasser R.B."/>
        </authorList>
    </citation>
    <scope>NUCLEOTIDE SEQUENCE [LARGE SCALE GENOMIC DNA]</scope>
    <source>
        <strain evidence="2">ISS2496</strain>
    </source>
</reference>
<keyword evidence="3" id="KW-1185">Reference proteome</keyword>
<protein>
    <submittedName>
        <fullName evidence="2">Uncharacterized protein</fullName>
    </submittedName>
</protein>
<feature type="compositionally biased region" description="Basic and acidic residues" evidence="1">
    <location>
        <begin position="14"/>
        <end position="26"/>
    </location>
</feature>
<dbReference type="Proteomes" id="UP000054783">
    <property type="component" value="Unassembled WGS sequence"/>
</dbReference>
<name>A0A0V0W2N9_9BILA</name>
<sequence>LERHKAEPANGGEAVERAGDHVDHGEENRVAVAVNAEEAPMMKTVVRLAYAKPSDAEE</sequence>
<organism evidence="2 3">
    <name type="scientific">Trichinella patagoniensis</name>
    <dbReference type="NCBI Taxonomy" id="990121"/>
    <lineage>
        <taxon>Eukaryota</taxon>
        <taxon>Metazoa</taxon>
        <taxon>Ecdysozoa</taxon>
        <taxon>Nematoda</taxon>
        <taxon>Enoplea</taxon>
        <taxon>Dorylaimia</taxon>
        <taxon>Trichinellida</taxon>
        <taxon>Trichinellidae</taxon>
        <taxon>Trichinella</taxon>
    </lineage>
</organism>
<evidence type="ECO:0000313" key="3">
    <source>
        <dbReference type="Proteomes" id="UP000054783"/>
    </source>
</evidence>
<feature type="non-terminal residue" evidence="2">
    <location>
        <position position="1"/>
    </location>
</feature>
<dbReference type="AlphaFoldDB" id="A0A0V0W2N9"/>
<comment type="caution">
    <text evidence="2">The sequence shown here is derived from an EMBL/GenBank/DDBJ whole genome shotgun (WGS) entry which is preliminary data.</text>
</comment>
<feature type="non-terminal residue" evidence="2">
    <location>
        <position position="58"/>
    </location>
</feature>
<evidence type="ECO:0000256" key="1">
    <source>
        <dbReference type="SAM" id="MobiDB-lite"/>
    </source>
</evidence>
<accession>A0A0V0W2N9</accession>